<evidence type="ECO:0000313" key="1">
    <source>
        <dbReference type="EMBL" id="PRP81663.1"/>
    </source>
</evidence>
<protein>
    <submittedName>
        <fullName evidence="1">Uncharacterized protein</fullName>
    </submittedName>
</protein>
<evidence type="ECO:0000313" key="2">
    <source>
        <dbReference type="Proteomes" id="UP000241769"/>
    </source>
</evidence>
<dbReference type="InParanoid" id="A0A2P6NCJ9"/>
<reference evidence="1 2" key="1">
    <citation type="journal article" date="2018" name="Genome Biol. Evol.">
        <title>Multiple Roots of Fruiting Body Formation in Amoebozoa.</title>
        <authorList>
            <person name="Hillmann F."/>
            <person name="Forbes G."/>
            <person name="Novohradska S."/>
            <person name="Ferling I."/>
            <person name="Riege K."/>
            <person name="Groth M."/>
            <person name="Westermann M."/>
            <person name="Marz M."/>
            <person name="Spaller T."/>
            <person name="Winckler T."/>
            <person name="Schaap P."/>
            <person name="Glockner G."/>
        </authorList>
    </citation>
    <scope>NUCLEOTIDE SEQUENCE [LARGE SCALE GENOMIC DNA]</scope>
    <source>
        <strain evidence="1 2">Jena</strain>
    </source>
</reference>
<dbReference type="AlphaFoldDB" id="A0A2P6NCJ9"/>
<keyword evidence="2" id="KW-1185">Reference proteome</keyword>
<accession>A0A2P6NCJ9</accession>
<gene>
    <name evidence="1" type="ORF">PROFUN_01170</name>
</gene>
<organism evidence="1 2">
    <name type="scientific">Planoprotostelium fungivorum</name>
    <dbReference type="NCBI Taxonomy" id="1890364"/>
    <lineage>
        <taxon>Eukaryota</taxon>
        <taxon>Amoebozoa</taxon>
        <taxon>Evosea</taxon>
        <taxon>Variosea</taxon>
        <taxon>Cavosteliida</taxon>
        <taxon>Cavosteliaceae</taxon>
        <taxon>Planoprotostelium</taxon>
    </lineage>
</organism>
<name>A0A2P6NCJ9_9EUKA</name>
<comment type="caution">
    <text evidence="1">The sequence shown here is derived from an EMBL/GenBank/DDBJ whole genome shotgun (WGS) entry which is preliminary data.</text>
</comment>
<dbReference type="Proteomes" id="UP000241769">
    <property type="component" value="Unassembled WGS sequence"/>
</dbReference>
<proteinExistence type="predicted"/>
<dbReference type="EMBL" id="MDYQ01000121">
    <property type="protein sequence ID" value="PRP81663.1"/>
    <property type="molecule type" value="Genomic_DNA"/>
</dbReference>
<sequence>MNHLRFSKVVRHFSLDNQSQGIILLPKIELGPSLRTLFVAPEFGHQVSSDHPHLGVKHLVFRRRTLTSCSLHPRDSYPQPSHQNTKDFWSCLEVDPVVKNPNGADDGRPRQFLSLLDMEGGRREPTPLFCTALSDPQVVAGEILGCIENDAE</sequence>